<feature type="signal peptide" evidence="2">
    <location>
        <begin position="1"/>
        <end position="20"/>
    </location>
</feature>
<accession>A0A7S3K623</accession>
<gene>
    <name evidence="3" type="ORF">ALAG00032_LOCUS14694</name>
</gene>
<evidence type="ECO:0000256" key="1">
    <source>
        <dbReference type="SAM" id="Phobius"/>
    </source>
</evidence>
<feature type="transmembrane region" description="Helical" evidence="1">
    <location>
        <begin position="104"/>
        <end position="122"/>
    </location>
</feature>
<feature type="chain" id="PRO_5031144207" description="Sodium/bile acid cotransporter" evidence="2">
    <location>
        <begin position="21"/>
        <end position="413"/>
    </location>
</feature>
<name>A0A7S3K623_9STRA</name>
<proteinExistence type="predicted"/>
<feature type="transmembrane region" description="Helical" evidence="1">
    <location>
        <begin position="12"/>
        <end position="33"/>
    </location>
</feature>
<feature type="transmembrane region" description="Helical" evidence="1">
    <location>
        <begin position="199"/>
        <end position="222"/>
    </location>
</feature>
<evidence type="ECO:0000313" key="3">
    <source>
        <dbReference type="EMBL" id="CAE0373892.1"/>
    </source>
</evidence>
<dbReference type="EMBL" id="HBIJ01022486">
    <property type="protein sequence ID" value="CAE0373892.1"/>
    <property type="molecule type" value="Transcribed_RNA"/>
</dbReference>
<feature type="transmembrane region" description="Helical" evidence="1">
    <location>
        <begin position="172"/>
        <end position="192"/>
    </location>
</feature>
<dbReference type="GO" id="GO:0005886">
    <property type="term" value="C:plasma membrane"/>
    <property type="evidence" value="ECO:0007669"/>
    <property type="project" value="TreeGrafter"/>
</dbReference>
<reference evidence="3" key="1">
    <citation type="submission" date="2021-01" db="EMBL/GenBank/DDBJ databases">
        <authorList>
            <person name="Corre E."/>
            <person name="Pelletier E."/>
            <person name="Niang G."/>
            <person name="Scheremetjew M."/>
            <person name="Finn R."/>
            <person name="Kale V."/>
            <person name="Holt S."/>
            <person name="Cochrane G."/>
            <person name="Meng A."/>
            <person name="Brown T."/>
            <person name="Cohen L."/>
        </authorList>
    </citation>
    <scope>NUCLEOTIDE SEQUENCE</scope>
    <source>
        <strain evidence="3">CCMP1510</strain>
    </source>
</reference>
<keyword evidence="1" id="KW-0472">Membrane</keyword>
<dbReference type="PANTHER" id="PTHR18640:SF5">
    <property type="entry name" value="SODIUM_BILE ACID COTRANSPORTER 7"/>
    <property type="match status" value="1"/>
</dbReference>
<dbReference type="InterPro" id="IPR016833">
    <property type="entry name" value="Put_Na-Bile_cotransptr"/>
</dbReference>
<sequence length="413" mass="45289">MMLSIFSILTQYAWLQCTWGFLVLSPAPLVSFAERQQNLQRNLPVSYTKYKASRLQQVEVRGENVKKWIDKNFFLLGMIGAVGFAKLAPGLGVDGSILRPEKTIGSYGVALVFLLSGLSLKLSELKAALFDIRYNSAVQFFSLFIWPLFGYISFEIIGKGLFSMRSKLLDGLLLTSCLPTSINMCVILTSSAGGSVAPALANAVIGNFLGVFLTPVLVFITLSTSVTLPIKAAICKLAIKVILPITIGQFLRSTPLLSLQSHYKSIFKRASEICLLAIVWNAFCNSFARGFGIQPIALLSLGFLLICIHLATLYFLRSLFNSPFFQDRSSDDQDDAEESSNIIQRQRAVAAAFVASHKTLAMGLPLITTLFAGSPDLAYLCAPIMLLHPTQLALGSLLLPSWRDWILGVRSKK</sequence>
<feature type="transmembrane region" description="Helical" evidence="1">
    <location>
        <begin position="73"/>
        <end position="92"/>
    </location>
</feature>
<dbReference type="AlphaFoldDB" id="A0A7S3K623"/>
<organism evidence="3">
    <name type="scientific">Aureoumbra lagunensis</name>
    <dbReference type="NCBI Taxonomy" id="44058"/>
    <lineage>
        <taxon>Eukaryota</taxon>
        <taxon>Sar</taxon>
        <taxon>Stramenopiles</taxon>
        <taxon>Ochrophyta</taxon>
        <taxon>Pelagophyceae</taxon>
        <taxon>Pelagomonadales</taxon>
        <taxon>Aureoumbra</taxon>
    </lineage>
</organism>
<dbReference type="Gene3D" id="1.20.1530.20">
    <property type="match status" value="1"/>
</dbReference>
<feature type="transmembrane region" description="Helical" evidence="1">
    <location>
        <begin position="134"/>
        <end position="152"/>
    </location>
</feature>
<keyword evidence="1" id="KW-0812">Transmembrane</keyword>
<evidence type="ECO:0008006" key="4">
    <source>
        <dbReference type="Google" id="ProtNLM"/>
    </source>
</evidence>
<evidence type="ECO:0000256" key="2">
    <source>
        <dbReference type="SAM" id="SignalP"/>
    </source>
</evidence>
<dbReference type="Pfam" id="PF13593">
    <property type="entry name" value="SBF_like"/>
    <property type="match status" value="1"/>
</dbReference>
<feature type="transmembrane region" description="Helical" evidence="1">
    <location>
        <begin position="296"/>
        <end position="316"/>
    </location>
</feature>
<dbReference type="PANTHER" id="PTHR18640">
    <property type="entry name" value="SOLUTE CARRIER FAMILY 10 MEMBER 7"/>
    <property type="match status" value="1"/>
</dbReference>
<keyword evidence="1" id="KW-1133">Transmembrane helix</keyword>
<dbReference type="InterPro" id="IPR038770">
    <property type="entry name" value="Na+/solute_symporter_sf"/>
</dbReference>
<protein>
    <recommendedName>
        <fullName evidence="4">Sodium/bile acid cotransporter</fullName>
    </recommendedName>
</protein>
<keyword evidence="2" id="KW-0732">Signal</keyword>